<evidence type="ECO:0000259" key="6">
    <source>
        <dbReference type="PROSITE" id="PS50262"/>
    </source>
</evidence>
<comment type="subcellular location">
    <subcellularLocation>
        <location evidence="1">Membrane</location>
    </subcellularLocation>
</comment>
<reference evidence="7 8" key="2">
    <citation type="submission" date="2018-11" db="EMBL/GenBank/DDBJ databases">
        <authorList>
            <consortium name="Pathogen Informatics"/>
        </authorList>
    </citation>
    <scope>NUCLEOTIDE SEQUENCE [LARGE SCALE GENOMIC DNA]</scope>
</reference>
<evidence type="ECO:0000256" key="3">
    <source>
        <dbReference type="ARBA" id="ARBA00022989"/>
    </source>
</evidence>
<evidence type="ECO:0000313" key="7">
    <source>
        <dbReference type="EMBL" id="VDN92851.1"/>
    </source>
</evidence>
<evidence type="ECO:0000313" key="9">
    <source>
        <dbReference type="WBParaSite" id="BPAG_0001170301-mRNA-1"/>
    </source>
</evidence>
<evidence type="ECO:0000256" key="2">
    <source>
        <dbReference type="ARBA" id="ARBA00022692"/>
    </source>
</evidence>
<dbReference type="PROSITE" id="PS50262">
    <property type="entry name" value="G_PROTEIN_RECEP_F1_2"/>
    <property type="match status" value="1"/>
</dbReference>
<organism evidence="9">
    <name type="scientific">Brugia pahangi</name>
    <name type="common">Filarial nematode worm</name>
    <dbReference type="NCBI Taxonomy" id="6280"/>
    <lineage>
        <taxon>Eukaryota</taxon>
        <taxon>Metazoa</taxon>
        <taxon>Ecdysozoa</taxon>
        <taxon>Nematoda</taxon>
        <taxon>Chromadorea</taxon>
        <taxon>Rhabditida</taxon>
        <taxon>Spirurina</taxon>
        <taxon>Spiruromorpha</taxon>
        <taxon>Filarioidea</taxon>
        <taxon>Onchocercidae</taxon>
        <taxon>Brugia</taxon>
    </lineage>
</organism>
<feature type="domain" description="G-protein coupled receptors family 1 profile" evidence="6">
    <location>
        <begin position="171"/>
        <end position="347"/>
    </location>
</feature>
<feature type="transmembrane region" description="Helical" evidence="5">
    <location>
        <begin position="117"/>
        <end position="138"/>
    </location>
</feature>
<dbReference type="AlphaFoldDB" id="A0A0N4TSM2"/>
<sequence>MAQISNIPSEKEQLIKRFIYIKLETGKLELKDNYLLNTGIYRNLNYHFLLNRLKMIKNCGWFFISLNGKCVTKLTTTSMNTLCLREDDYLRRANNPTIDLKRYGKDTLRRYGRIRMLGRLHCIIVLFLILRCNCHEINVTDVFDIRNEDHTTTKFVTVLLFMIFILYGIISNTLMIIVLFCKGQDNHYSREFISIALQLIISDLITLIPQVVIIVPRILSAQNNSYANETTWLNRLFSTLDSFSFFSMLHFSFLLTLNRFVVLILPKYCSFFESKKLYFLIAFMWLSAFAVMFLDFQFCFRIFIVSNLKWSLNCAGTNGSLIWWRIRTFWALSVPSVMFIIQIVIFYCIRRKRHFNINNNQDQRVTHIKYEKNATKIPHYEWSMLIQAAWHCSVLEIQTIVFIFLFPIVRSIFGKEADIPSRIFINCFIIFSCSVLPTIHFIYCKQSHNIIKHHLYGWLRLRIGLLKNKVNILKHT</sequence>
<dbReference type="EMBL" id="UZAD01013242">
    <property type="protein sequence ID" value="VDN92851.1"/>
    <property type="molecule type" value="Genomic_DNA"/>
</dbReference>
<gene>
    <name evidence="7" type="ORF">BPAG_LOCUS11665</name>
</gene>
<keyword evidence="2 5" id="KW-0812">Transmembrane</keyword>
<reference evidence="9" key="1">
    <citation type="submission" date="2017-02" db="UniProtKB">
        <authorList>
            <consortium name="WormBaseParasite"/>
        </authorList>
    </citation>
    <scope>IDENTIFICATION</scope>
</reference>
<dbReference type="InterPro" id="IPR017452">
    <property type="entry name" value="GPCR_Rhodpsn_7TM"/>
</dbReference>
<dbReference type="SUPFAM" id="SSF81321">
    <property type="entry name" value="Family A G protein-coupled receptor-like"/>
    <property type="match status" value="1"/>
</dbReference>
<protein>
    <submittedName>
        <fullName evidence="9">G_PROTEIN_RECEP_F1_2 domain-containing protein</fullName>
    </submittedName>
</protein>
<keyword evidence="3 5" id="KW-1133">Transmembrane helix</keyword>
<evidence type="ECO:0000256" key="4">
    <source>
        <dbReference type="ARBA" id="ARBA00023136"/>
    </source>
</evidence>
<dbReference type="WBParaSite" id="BPAG_0001170301-mRNA-1">
    <property type="protein sequence ID" value="BPAG_0001170301-mRNA-1"/>
    <property type="gene ID" value="BPAG_0001170301"/>
</dbReference>
<dbReference type="PANTHER" id="PTHR22718:SF25">
    <property type="entry name" value="G-PROTEIN COUPLED RECEPTORS FAMILY 1 PROFILE DOMAIN-CONTAINING PROTEIN"/>
    <property type="match status" value="1"/>
</dbReference>
<feature type="transmembrane region" description="Helical" evidence="5">
    <location>
        <begin position="388"/>
        <end position="409"/>
    </location>
</feature>
<dbReference type="CDD" id="cd00637">
    <property type="entry name" value="7tm_classA_rhodopsin-like"/>
    <property type="match status" value="1"/>
</dbReference>
<evidence type="ECO:0000313" key="8">
    <source>
        <dbReference type="Proteomes" id="UP000278627"/>
    </source>
</evidence>
<feature type="transmembrane region" description="Helical" evidence="5">
    <location>
        <begin position="277"/>
        <end position="303"/>
    </location>
</feature>
<name>A0A0N4TSM2_BRUPA</name>
<dbReference type="Gene3D" id="1.20.1070.10">
    <property type="entry name" value="Rhodopsin 7-helix transmembrane proteins"/>
    <property type="match status" value="1"/>
</dbReference>
<dbReference type="PANTHER" id="PTHR22718">
    <property type="entry name" value="SERPENTINE RECEPTOR, CLASS X"/>
    <property type="match status" value="1"/>
</dbReference>
<dbReference type="GO" id="GO:0016020">
    <property type="term" value="C:membrane"/>
    <property type="evidence" value="ECO:0007669"/>
    <property type="project" value="UniProtKB-SubCell"/>
</dbReference>
<dbReference type="Proteomes" id="UP000278627">
    <property type="component" value="Unassembled WGS sequence"/>
</dbReference>
<accession>A0A0N4TSM2</accession>
<evidence type="ECO:0000256" key="1">
    <source>
        <dbReference type="ARBA" id="ARBA00004370"/>
    </source>
</evidence>
<keyword evidence="4 5" id="KW-0472">Membrane</keyword>
<feature type="transmembrane region" description="Helical" evidence="5">
    <location>
        <begin position="192"/>
        <end position="215"/>
    </location>
</feature>
<feature type="transmembrane region" description="Helical" evidence="5">
    <location>
        <begin position="158"/>
        <end position="180"/>
    </location>
</feature>
<evidence type="ECO:0000256" key="5">
    <source>
        <dbReference type="SAM" id="Phobius"/>
    </source>
</evidence>
<proteinExistence type="predicted"/>
<feature type="transmembrane region" description="Helical" evidence="5">
    <location>
        <begin position="329"/>
        <end position="349"/>
    </location>
</feature>
<feature type="transmembrane region" description="Helical" evidence="5">
    <location>
        <begin position="243"/>
        <end position="265"/>
    </location>
</feature>
<keyword evidence="8" id="KW-1185">Reference proteome</keyword>
<feature type="transmembrane region" description="Helical" evidence="5">
    <location>
        <begin position="421"/>
        <end position="443"/>
    </location>
</feature>